<dbReference type="InterPro" id="IPR002182">
    <property type="entry name" value="NB-ARC"/>
</dbReference>
<name>A0A059D0R6_EUCGR</name>
<dbReference type="EMBL" id="KK198754">
    <property type="protein sequence ID" value="KCW84207.1"/>
    <property type="molecule type" value="Genomic_DNA"/>
</dbReference>
<dbReference type="SUPFAM" id="SSF52540">
    <property type="entry name" value="P-loop containing nucleoside triphosphate hydrolases"/>
    <property type="match status" value="1"/>
</dbReference>
<dbReference type="PANTHER" id="PTHR23155:SF1241">
    <property type="entry name" value="DISEASE RESISTANCE RPP13-LIKE PROTEIN 1-RELATED"/>
    <property type="match status" value="1"/>
</dbReference>
<dbReference type="Pfam" id="PF25019">
    <property type="entry name" value="LRR_R13L1-DRL21"/>
    <property type="match status" value="1"/>
</dbReference>
<dbReference type="Gene3D" id="3.80.10.10">
    <property type="entry name" value="Ribonuclease Inhibitor"/>
    <property type="match status" value="1"/>
</dbReference>
<feature type="domain" description="R13L1/DRL21-like LRR repeat region" evidence="5">
    <location>
        <begin position="455"/>
        <end position="580"/>
    </location>
</feature>
<dbReference type="InterPro" id="IPR056789">
    <property type="entry name" value="LRR_R13L1-DRL21"/>
</dbReference>
<proteinExistence type="predicted"/>
<reference evidence="6" key="1">
    <citation type="submission" date="2013-07" db="EMBL/GenBank/DDBJ databases">
        <title>The genome of Eucalyptus grandis.</title>
        <authorList>
            <person name="Schmutz J."/>
            <person name="Hayes R."/>
            <person name="Myburg A."/>
            <person name="Tuskan G."/>
            <person name="Grattapaglia D."/>
            <person name="Rokhsar D.S."/>
        </authorList>
    </citation>
    <scope>NUCLEOTIDE SEQUENCE</scope>
    <source>
        <tissue evidence="6">Leaf extractions</tissue>
    </source>
</reference>
<dbReference type="STRING" id="71139.A0A059D0R6"/>
<dbReference type="Pfam" id="PF00931">
    <property type="entry name" value="NB-ARC"/>
    <property type="match status" value="1"/>
</dbReference>
<organism evidence="6">
    <name type="scientific">Eucalyptus grandis</name>
    <name type="common">Flooded gum</name>
    <dbReference type="NCBI Taxonomy" id="71139"/>
    <lineage>
        <taxon>Eukaryota</taxon>
        <taxon>Viridiplantae</taxon>
        <taxon>Streptophyta</taxon>
        <taxon>Embryophyta</taxon>
        <taxon>Tracheophyta</taxon>
        <taxon>Spermatophyta</taxon>
        <taxon>Magnoliopsida</taxon>
        <taxon>eudicotyledons</taxon>
        <taxon>Gunneridae</taxon>
        <taxon>Pentapetalae</taxon>
        <taxon>rosids</taxon>
        <taxon>malvids</taxon>
        <taxon>Myrtales</taxon>
        <taxon>Myrtaceae</taxon>
        <taxon>Myrtoideae</taxon>
        <taxon>Eucalypteae</taxon>
        <taxon>Eucalyptus</taxon>
    </lineage>
</organism>
<protein>
    <recommendedName>
        <fullName evidence="7">NB-ARC domain-containing protein</fullName>
    </recommendedName>
</protein>
<dbReference type="Gene3D" id="3.40.50.300">
    <property type="entry name" value="P-loop containing nucleotide triphosphate hydrolases"/>
    <property type="match status" value="1"/>
</dbReference>
<keyword evidence="2" id="KW-0611">Plant defense</keyword>
<dbReference type="FunFam" id="1.10.10.10:FF:000322">
    <property type="entry name" value="Probable disease resistance protein At1g63360"/>
    <property type="match status" value="1"/>
</dbReference>
<dbReference type="Gene3D" id="1.10.10.10">
    <property type="entry name" value="Winged helix-like DNA-binding domain superfamily/Winged helix DNA-binding domain"/>
    <property type="match status" value="1"/>
</dbReference>
<keyword evidence="1" id="KW-0677">Repeat</keyword>
<dbReference type="PANTHER" id="PTHR23155">
    <property type="entry name" value="DISEASE RESISTANCE PROTEIN RP"/>
    <property type="match status" value="1"/>
</dbReference>
<evidence type="ECO:0000256" key="2">
    <source>
        <dbReference type="ARBA" id="ARBA00022821"/>
    </source>
</evidence>
<dbReference type="InterPro" id="IPR044974">
    <property type="entry name" value="Disease_R_plants"/>
</dbReference>
<evidence type="ECO:0000259" key="3">
    <source>
        <dbReference type="Pfam" id="PF00931"/>
    </source>
</evidence>
<dbReference type="AlphaFoldDB" id="A0A059D0R6"/>
<feature type="domain" description="Disease resistance protein winged helix" evidence="4">
    <location>
        <begin position="190"/>
        <end position="258"/>
    </location>
</feature>
<evidence type="ECO:0000259" key="5">
    <source>
        <dbReference type="Pfam" id="PF25019"/>
    </source>
</evidence>
<feature type="domain" description="NB-ARC" evidence="3">
    <location>
        <begin position="20"/>
        <end position="102"/>
    </location>
</feature>
<dbReference type="InterPro" id="IPR027417">
    <property type="entry name" value="P-loop_NTPase"/>
</dbReference>
<accession>A0A059D0R6</accession>
<dbReference type="InterPro" id="IPR032675">
    <property type="entry name" value="LRR_dom_sf"/>
</dbReference>
<dbReference type="Pfam" id="PF23559">
    <property type="entry name" value="WHD_DRP"/>
    <property type="match status" value="1"/>
</dbReference>
<dbReference type="SUPFAM" id="SSF52058">
    <property type="entry name" value="L domain-like"/>
    <property type="match status" value="1"/>
</dbReference>
<gene>
    <name evidence="6" type="ORF">EUGRSUZ_B01071</name>
</gene>
<dbReference type="InParanoid" id="A0A059D0R6"/>
<dbReference type="InterPro" id="IPR058922">
    <property type="entry name" value="WHD_DRP"/>
</dbReference>
<sequence>MVKEEVEILKLLIGEAENSDATLSIIPIVRMGGVGKMALAQQLYNDANVSSCFERRAWVCVSDVFDVLNITKTILRSITELSCKDKDLNYLQVKLKDSLSVKKATNFERHIDLETIGKKIAEKCKVSPLAVKVLGGLLHNKWDLDEWEAILNNRMWDIPTGKNDGVLLFLNLSYVHLPSYLKRCFAYCVVFPKDYKIERDELVLLWIVEGFLDGQKRKENNLRLGRNYFDELVSKSFLQQSSVIASKFSMHGFLNDLAKSIAGGTCLNSGESQLVRNEDDASLVKTHYASFILSWSVTSKCLRASYRMKVLRNLILLHIESSGGSKFNISNKALYDLLIELNYLRVVSLCHCDIIEVLNCVGDLKHLQYLNFSYIDIKRLPNSIVALCKLQALILRGCQKLFMLSLGITKLVSLQFHDIRDTHSLNKMPLGIGNLKNLIVLPNFDVGIKKGLQLKESKNLSYLQGELVISELQKVQEARDAVDANLFGKQGLSNMFLHWGEDFGNLWNDKHEAQVLHYLRPCTDLENLTISYYGGAIFPSWLDGPSYCKLVSLCLRGCPNVISLPQLGKLPLLKKLCLNGLHAVRMIGSEFYGGKRPFSSLTTLKFEEMLGWND</sequence>
<evidence type="ECO:0000259" key="4">
    <source>
        <dbReference type="Pfam" id="PF23559"/>
    </source>
</evidence>
<dbReference type="GO" id="GO:0006952">
    <property type="term" value="P:defense response"/>
    <property type="evidence" value="ECO:0007669"/>
    <property type="project" value="UniProtKB-KW"/>
</dbReference>
<evidence type="ECO:0008006" key="7">
    <source>
        <dbReference type="Google" id="ProtNLM"/>
    </source>
</evidence>
<evidence type="ECO:0000313" key="6">
    <source>
        <dbReference type="EMBL" id="KCW84207.1"/>
    </source>
</evidence>
<dbReference type="Gramene" id="KCW84207">
    <property type="protein sequence ID" value="KCW84207"/>
    <property type="gene ID" value="EUGRSUZ_B01071"/>
</dbReference>
<dbReference type="InterPro" id="IPR036388">
    <property type="entry name" value="WH-like_DNA-bd_sf"/>
</dbReference>
<evidence type="ECO:0000256" key="1">
    <source>
        <dbReference type="ARBA" id="ARBA00022737"/>
    </source>
</evidence>
<dbReference type="GO" id="GO:0043531">
    <property type="term" value="F:ADP binding"/>
    <property type="evidence" value="ECO:0007669"/>
    <property type="project" value="InterPro"/>
</dbReference>